<dbReference type="SUPFAM" id="SSF81606">
    <property type="entry name" value="PP2C-like"/>
    <property type="match status" value="1"/>
</dbReference>
<evidence type="ECO:0000313" key="3">
    <source>
        <dbReference type="EMBL" id="HIX07019.1"/>
    </source>
</evidence>
<evidence type="ECO:0000313" key="4">
    <source>
        <dbReference type="Proteomes" id="UP000824204"/>
    </source>
</evidence>
<dbReference type="EMBL" id="DXFX01000009">
    <property type="protein sequence ID" value="HIX07019.1"/>
    <property type="molecule type" value="Genomic_DNA"/>
</dbReference>
<evidence type="ECO:0000259" key="2">
    <source>
        <dbReference type="Pfam" id="PF13672"/>
    </source>
</evidence>
<accession>A0A9D1V762</accession>
<reference evidence="3" key="1">
    <citation type="journal article" date="2021" name="PeerJ">
        <title>Extensive microbial diversity within the chicken gut microbiome revealed by metagenomics and culture.</title>
        <authorList>
            <person name="Gilroy R."/>
            <person name="Ravi A."/>
            <person name="Getino M."/>
            <person name="Pursley I."/>
            <person name="Horton D.L."/>
            <person name="Alikhan N.F."/>
            <person name="Baker D."/>
            <person name="Gharbi K."/>
            <person name="Hall N."/>
            <person name="Watson M."/>
            <person name="Adriaenssens E.M."/>
            <person name="Foster-Nyarko E."/>
            <person name="Jarju S."/>
            <person name="Secka A."/>
            <person name="Antonio M."/>
            <person name="Oren A."/>
            <person name="Chaudhuri R.R."/>
            <person name="La Ragione R."/>
            <person name="Hildebrand F."/>
            <person name="Pallen M.J."/>
        </authorList>
    </citation>
    <scope>NUCLEOTIDE SEQUENCE</scope>
    <source>
        <strain evidence="3">811</strain>
    </source>
</reference>
<dbReference type="InterPro" id="IPR036457">
    <property type="entry name" value="PPM-type-like_dom_sf"/>
</dbReference>
<reference evidence="3" key="2">
    <citation type="submission" date="2021-04" db="EMBL/GenBank/DDBJ databases">
        <authorList>
            <person name="Gilroy R."/>
        </authorList>
    </citation>
    <scope>NUCLEOTIDE SEQUENCE</scope>
    <source>
        <strain evidence="3">811</strain>
    </source>
</reference>
<dbReference type="InterPro" id="IPR001932">
    <property type="entry name" value="PPM-type_phosphatase-like_dom"/>
</dbReference>
<organism evidence="3 4">
    <name type="scientific">Candidatus Borkfalkia faecipullorum</name>
    <dbReference type="NCBI Taxonomy" id="2838510"/>
    <lineage>
        <taxon>Bacteria</taxon>
        <taxon>Bacillati</taxon>
        <taxon>Bacillota</taxon>
        <taxon>Clostridia</taxon>
        <taxon>Christensenellales</taxon>
        <taxon>Christensenellaceae</taxon>
        <taxon>Candidatus Borkfalkia</taxon>
    </lineage>
</organism>
<protein>
    <submittedName>
        <fullName evidence="3">Protein phosphatase 2C domain-containing protein</fullName>
    </submittedName>
</protein>
<comment type="caution">
    <text evidence="3">The sequence shown here is derived from an EMBL/GenBank/DDBJ whole genome shotgun (WGS) entry which is preliminary data.</text>
</comment>
<feature type="region of interest" description="Disordered" evidence="1">
    <location>
        <begin position="301"/>
        <end position="330"/>
    </location>
</feature>
<sequence length="439" mass="49011">MSKEWFLNYGELAGKSHLSRKIPCQDRALCRQGNGVTVAVLSDGCGSSPISQYGSQVTTECLCKLFIEEFDAIHSAQILTSRKMIVDAIVLSLYGFIRSNGEIFSAYKAENIEKYNEFTQKRSEEEFFLDALNATALFAAEKEGEYIIGQIGDGVIGGVVRNRLKIIMEEKKEGEINGTFYPANIYTLALKNPDWYGCAQFQLKKPKNTDVSAFILTSDGVDSFFDLRVPFQKKYTTGVDKLFRCTVEASSFEESKAILDEQFLPALVNGSRAMDDCSVAVIVRKDYFIGQDGYAVTMYERPKEAAEQSPAEQSPAEQSPVDAKTTVSEGRTPECAQNVWYGEFGEEYLGLEQRIRERIGEEAEGVLEKLGKTEGEAAHKMEVMRMYASVLDAIATFGCFDFDPTIHDERIFGEIYDMDAGISCKPADTAEGKYSIYRE</sequence>
<gene>
    <name evidence="3" type="ORF">H9741_00920</name>
</gene>
<feature type="domain" description="PPM-type phosphatase" evidence="2">
    <location>
        <begin position="14"/>
        <end position="232"/>
    </location>
</feature>
<name>A0A9D1V762_9FIRM</name>
<proteinExistence type="predicted"/>
<dbReference type="Proteomes" id="UP000824204">
    <property type="component" value="Unassembled WGS sequence"/>
</dbReference>
<dbReference type="Pfam" id="PF13672">
    <property type="entry name" value="PP2C_2"/>
    <property type="match status" value="1"/>
</dbReference>
<dbReference type="AlphaFoldDB" id="A0A9D1V762"/>
<evidence type="ECO:0000256" key="1">
    <source>
        <dbReference type="SAM" id="MobiDB-lite"/>
    </source>
</evidence>